<dbReference type="EMBL" id="KM038626">
    <property type="protein sequence ID" value="AIG56087.1"/>
    <property type="molecule type" value="Genomic_DNA"/>
</dbReference>
<feature type="signal peptide" evidence="1">
    <location>
        <begin position="1"/>
        <end position="19"/>
    </location>
</feature>
<evidence type="ECO:0000256" key="1">
    <source>
        <dbReference type="SAM" id="SignalP"/>
    </source>
</evidence>
<name>A0A0A7CMI3_ACHHY</name>
<sequence>MHFPRLFLAAAVIAVTASAIETSEDKPVLRGAQPIIGCTGCFFQWKPCCGIHPEPIQETGTKDSESGNGCYGCHINWNPCCDRDPNLRRQTETEDTESGNGCYGCHINWNPCCDRDPNQRQCQAK</sequence>
<evidence type="ECO:0000313" key="2">
    <source>
        <dbReference type="EMBL" id="AIG56087.1"/>
    </source>
</evidence>
<protein>
    <submittedName>
        <fullName evidence="2">Secreted protein</fullName>
    </submittedName>
</protein>
<dbReference type="AlphaFoldDB" id="A0A0A7CMI3"/>
<reference evidence="2" key="1">
    <citation type="journal article" date="2014" name="Genome Biol. Evol.">
        <title>The secreted proteins of Achlya hypogyna and Thraustotheca clavata identify the ancestral oomycete secretome and reveal gene acquisitions by horizontal gene transfer.</title>
        <authorList>
            <person name="Misner I."/>
            <person name="Blouin N."/>
            <person name="Leonard G."/>
            <person name="Richards T.A."/>
            <person name="Lane C.E."/>
        </authorList>
    </citation>
    <scope>NUCLEOTIDE SEQUENCE</scope>
    <source>
        <strain evidence="2">ATCC 48635</strain>
    </source>
</reference>
<accession>A0A0A7CMI3</accession>
<organism evidence="2">
    <name type="scientific">Achlya hypogyna</name>
    <name type="common">Oomycete</name>
    <name type="synonym">Protoachlya hypogyna</name>
    <dbReference type="NCBI Taxonomy" id="1202772"/>
    <lineage>
        <taxon>Eukaryota</taxon>
        <taxon>Sar</taxon>
        <taxon>Stramenopiles</taxon>
        <taxon>Oomycota</taxon>
        <taxon>Saprolegniomycetes</taxon>
        <taxon>Saprolegniales</taxon>
        <taxon>Achlyaceae</taxon>
        <taxon>Achlya</taxon>
    </lineage>
</organism>
<keyword evidence="1" id="KW-0732">Signal</keyword>
<proteinExistence type="predicted"/>
<feature type="chain" id="PRO_5002036989" evidence="1">
    <location>
        <begin position="20"/>
        <end position="125"/>
    </location>
</feature>